<dbReference type="PANTHER" id="PTHR36844">
    <property type="entry name" value="PROTEASE PRSW"/>
    <property type="match status" value="1"/>
</dbReference>
<proteinExistence type="predicted"/>
<dbReference type="PANTHER" id="PTHR36844:SF1">
    <property type="entry name" value="PROTEASE PRSW"/>
    <property type="match status" value="1"/>
</dbReference>
<dbReference type="GO" id="GO:0008233">
    <property type="term" value="F:peptidase activity"/>
    <property type="evidence" value="ECO:0007669"/>
    <property type="project" value="InterPro"/>
</dbReference>
<accession>A0A3N1D557</accession>
<dbReference type="Pfam" id="PF13367">
    <property type="entry name" value="PrsW-protease"/>
    <property type="match status" value="1"/>
</dbReference>
<keyword evidence="1" id="KW-1133">Transmembrane helix</keyword>
<comment type="caution">
    <text evidence="2">The sequence shown here is derived from an EMBL/GenBank/DDBJ whole genome shotgun (WGS) entry which is preliminary data.</text>
</comment>
<keyword evidence="1" id="KW-0472">Membrane</keyword>
<keyword evidence="3" id="KW-1185">Reference proteome</keyword>
<name>A0A3N1D557_9ACTN</name>
<feature type="transmembrane region" description="Helical" evidence="1">
    <location>
        <begin position="52"/>
        <end position="75"/>
    </location>
</feature>
<dbReference type="RefSeq" id="WP_123667870.1">
    <property type="nucleotide sequence ID" value="NZ_RJKE01000001.1"/>
</dbReference>
<feature type="transmembrane region" description="Helical" evidence="1">
    <location>
        <begin position="87"/>
        <end position="105"/>
    </location>
</feature>
<feature type="transmembrane region" description="Helical" evidence="1">
    <location>
        <begin position="211"/>
        <end position="229"/>
    </location>
</feature>
<gene>
    <name evidence="2" type="ORF">EDD29_6331</name>
</gene>
<protein>
    <submittedName>
        <fullName evidence="2">RsiW-degrading membrane proteinase PrsW (M82 family)</fullName>
    </submittedName>
</protein>
<evidence type="ECO:0000313" key="3">
    <source>
        <dbReference type="Proteomes" id="UP000272400"/>
    </source>
</evidence>
<dbReference type="OrthoDB" id="9785431at2"/>
<feature type="transmembrane region" description="Helical" evidence="1">
    <location>
        <begin position="26"/>
        <end position="46"/>
    </location>
</feature>
<sequence>MTALRTNPAPEEAPLGVDGFFQPRRAAFWLLLFFLVVGAFSTLSKIHLSYEIVPTAVLVGAFVWTLYAVPFLWFLRSLDVFEQHSPLGFALAFAWGGFGAVHLVIPVNDAVESLAAKLGGPEFAARWGPALAAPTNEELFKYLGVVLLVMVARTQFPTILSVVVTGATVGLGFQVMEDLVYTANTAIQFPSTNQIAPVVVMLVVRGLLGGLWSHALYTSIACFGLGYLVARPDRPLVRRIAVAVAFFLLAWSAHFFWDSPLLRGLGGGVIVLALVKGVPVLIVGYAVWYLAEREEGLRVRAITESYLDKTLVAPEEIRTLASFRDRRAARKTLRFRHGRPAARTLRRLQRAQLHLLRVCGQGGPGPQAWRAAQEVRALRADLTAITGLPAAP</sequence>
<organism evidence="2 3">
    <name type="scientific">Actinocorallia herbida</name>
    <dbReference type="NCBI Taxonomy" id="58109"/>
    <lineage>
        <taxon>Bacteria</taxon>
        <taxon>Bacillati</taxon>
        <taxon>Actinomycetota</taxon>
        <taxon>Actinomycetes</taxon>
        <taxon>Streptosporangiales</taxon>
        <taxon>Thermomonosporaceae</taxon>
        <taxon>Actinocorallia</taxon>
    </lineage>
</organism>
<evidence type="ECO:0000256" key="1">
    <source>
        <dbReference type="SAM" id="Phobius"/>
    </source>
</evidence>
<feature type="transmembrane region" description="Helical" evidence="1">
    <location>
        <begin position="269"/>
        <end position="291"/>
    </location>
</feature>
<keyword evidence="1" id="KW-0812">Transmembrane</keyword>
<evidence type="ECO:0000313" key="2">
    <source>
        <dbReference type="EMBL" id="ROO88657.1"/>
    </source>
</evidence>
<dbReference type="InterPro" id="IPR026898">
    <property type="entry name" value="PrsW"/>
</dbReference>
<feature type="transmembrane region" description="Helical" evidence="1">
    <location>
        <begin position="236"/>
        <end position="257"/>
    </location>
</feature>
<dbReference type="AlphaFoldDB" id="A0A3N1D557"/>
<reference evidence="2 3" key="1">
    <citation type="submission" date="2018-11" db="EMBL/GenBank/DDBJ databases">
        <title>Sequencing the genomes of 1000 actinobacteria strains.</title>
        <authorList>
            <person name="Klenk H.-P."/>
        </authorList>
    </citation>
    <scope>NUCLEOTIDE SEQUENCE [LARGE SCALE GENOMIC DNA]</scope>
    <source>
        <strain evidence="2 3">DSM 44254</strain>
    </source>
</reference>
<dbReference type="EMBL" id="RJKE01000001">
    <property type="protein sequence ID" value="ROO88657.1"/>
    <property type="molecule type" value="Genomic_DNA"/>
</dbReference>
<dbReference type="Proteomes" id="UP000272400">
    <property type="component" value="Unassembled WGS sequence"/>
</dbReference>